<sequence length="548" mass="62301">MTCRSVSPHSANLPFFCEAGLMNFYNANPGSLLSHRPKRTPMTSIFHLPWELLVVIFELALLAEHADSRRQRAIGTWRLSFVCRQWRSIVHGSPWLWAIILLQAPSASRQSPNMHHRPSRLIQLHLHLAGGRPLTIRVTGQLREDEDCADPFFSSAVDDLLWYRHLWRQATLHGALYDIHHLLRKPRSSTLRVPYPVLEGITLMHWTPTEGRKDGNPRSTMHDWEALLVGCPRLSRFVIQMPWDLDQAIFVASVLYIWWNTTCNFELDLSDNHVIMTLNDDPRSGGTSNLPAPRAAWVTLAATRHFDPRNPSINTNRGVLAYGNPYTAECPGLNGNSKHLSRTDPTPRAGRLFKRRQYDKLQMFLLSSFSLILNRGPAAVLEEMASTWIRALVLSELQHLTLSLGAKSRPLDLPAPLKTLHGWKSRTQTAITTLTIRTEASAEGMEYVVPRFVHLQTLYLLHTPHCSKVLQSLATSPLPCPQLSRIYLQNPTSLDASSINQFIRARQRSQYGAPIRTIWITRGSVRDEALLQEHVAQGTVRFTRLSRR</sequence>
<dbReference type="AlphaFoldDB" id="A0A5C3Q861"/>
<keyword evidence="2" id="KW-1185">Reference proteome</keyword>
<dbReference type="Proteomes" id="UP000305067">
    <property type="component" value="Unassembled WGS sequence"/>
</dbReference>
<name>A0A5C3Q861_9AGAR</name>
<proteinExistence type="predicted"/>
<protein>
    <submittedName>
        <fullName evidence="1">Uncharacterized protein</fullName>
    </submittedName>
</protein>
<dbReference type="EMBL" id="ML178841">
    <property type="protein sequence ID" value="TFK98274.1"/>
    <property type="molecule type" value="Genomic_DNA"/>
</dbReference>
<accession>A0A5C3Q861</accession>
<evidence type="ECO:0000313" key="2">
    <source>
        <dbReference type="Proteomes" id="UP000305067"/>
    </source>
</evidence>
<gene>
    <name evidence="1" type="ORF">BDV98DRAFT_607059</name>
</gene>
<reference evidence="1 2" key="1">
    <citation type="journal article" date="2019" name="Nat. Ecol. Evol.">
        <title>Megaphylogeny resolves global patterns of mushroom evolution.</title>
        <authorList>
            <person name="Varga T."/>
            <person name="Krizsan K."/>
            <person name="Foldi C."/>
            <person name="Dima B."/>
            <person name="Sanchez-Garcia M."/>
            <person name="Sanchez-Ramirez S."/>
            <person name="Szollosi G.J."/>
            <person name="Szarkandi J.G."/>
            <person name="Papp V."/>
            <person name="Albert L."/>
            <person name="Andreopoulos W."/>
            <person name="Angelini C."/>
            <person name="Antonin V."/>
            <person name="Barry K.W."/>
            <person name="Bougher N.L."/>
            <person name="Buchanan P."/>
            <person name="Buyck B."/>
            <person name="Bense V."/>
            <person name="Catcheside P."/>
            <person name="Chovatia M."/>
            <person name="Cooper J."/>
            <person name="Damon W."/>
            <person name="Desjardin D."/>
            <person name="Finy P."/>
            <person name="Geml J."/>
            <person name="Haridas S."/>
            <person name="Hughes K."/>
            <person name="Justo A."/>
            <person name="Karasinski D."/>
            <person name="Kautmanova I."/>
            <person name="Kiss B."/>
            <person name="Kocsube S."/>
            <person name="Kotiranta H."/>
            <person name="LaButti K.M."/>
            <person name="Lechner B.E."/>
            <person name="Liimatainen K."/>
            <person name="Lipzen A."/>
            <person name="Lukacs Z."/>
            <person name="Mihaltcheva S."/>
            <person name="Morgado L.N."/>
            <person name="Niskanen T."/>
            <person name="Noordeloos M.E."/>
            <person name="Ohm R.A."/>
            <person name="Ortiz-Santana B."/>
            <person name="Ovrebo C."/>
            <person name="Racz N."/>
            <person name="Riley R."/>
            <person name="Savchenko A."/>
            <person name="Shiryaev A."/>
            <person name="Soop K."/>
            <person name="Spirin V."/>
            <person name="Szebenyi C."/>
            <person name="Tomsovsky M."/>
            <person name="Tulloss R.E."/>
            <person name="Uehling J."/>
            <person name="Grigoriev I.V."/>
            <person name="Vagvolgyi C."/>
            <person name="Papp T."/>
            <person name="Martin F.M."/>
            <person name="Miettinen O."/>
            <person name="Hibbett D.S."/>
            <person name="Nagy L.G."/>
        </authorList>
    </citation>
    <scope>NUCLEOTIDE SEQUENCE [LARGE SCALE GENOMIC DNA]</scope>
    <source>
        <strain evidence="1 2">CBS 309.79</strain>
    </source>
</reference>
<evidence type="ECO:0000313" key="1">
    <source>
        <dbReference type="EMBL" id="TFK98274.1"/>
    </source>
</evidence>
<organism evidence="1 2">
    <name type="scientific">Pterulicium gracile</name>
    <dbReference type="NCBI Taxonomy" id="1884261"/>
    <lineage>
        <taxon>Eukaryota</taxon>
        <taxon>Fungi</taxon>
        <taxon>Dikarya</taxon>
        <taxon>Basidiomycota</taxon>
        <taxon>Agaricomycotina</taxon>
        <taxon>Agaricomycetes</taxon>
        <taxon>Agaricomycetidae</taxon>
        <taxon>Agaricales</taxon>
        <taxon>Pleurotineae</taxon>
        <taxon>Pterulaceae</taxon>
        <taxon>Pterulicium</taxon>
    </lineage>
</organism>